<evidence type="ECO:0000256" key="1">
    <source>
        <dbReference type="SAM" id="MobiDB-lite"/>
    </source>
</evidence>
<reference evidence="2" key="2">
    <citation type="submission" date="2020-09" db="EMBL/GenBank/DDBJ databases">
        <authorList>
            <person name="Sun Q."/>
            <person name="Ohkuma M."/>
        </authorList>
    </citation>
    <scope>NUCLEOTIDE SEQUENCE</scope>
    <source>
        <strain evidence="2">JCM 3302</strain>
    </source>
</reference>
<dbReference type="Proteomes" id="UP000641386">
    <property type="component" value="Unassembled WGS sequence"/>
</dbReference>
<dbReference type="RefSeq" id="WP_189907828.1">
    <property type="nucleotide sequence ID" value="NZ_BNBC01000066.1"/>
</dbReference>
<dbReference type="EMBL" id="BNBC01000066">
    <property type="protein sequence ID" value="GHF13964.1"/>
    <property type="molecule type" value="Genomic_DNA"/>
</dbReference>
<comment type="caution">
    <text evidence="2">The sequence shown here is derived from an EMBL/GenBank/DDBJ whole genome shotgun (WGS) entry which is preliminary data.</text>
</comment>
<dbReference type="AlphaFoldDB" id="A0A919AN48"/>
<gene>
    <name evidence="2" type="ORF">GCM10014715_81820</name>
</gene>
<keyword evidence="3" id="KW-1185">Reference proteome</keyword>
<evidence type="ECO:0000313" key="2">
    <source>
        <dbReference type="EMBL" id="GHF13964.1"/>
    </source>
</evidence>
<name>A0A919AN48_9ACTN</name>
<reference evidence="2" key="1">
    <citation type="journal article" date="2014" name="Int. J. Syst. Evol. Microbiol.">
        <title>Complete genome sequence of Corynebacterium casei LMG S-19264T (=DSM 44701T), isolated from a smear-ripened cheese.</title>
        <authorList>
            <consortium name="US DOE Joint Genome Institute (JGI-PGF)"/>
            <person name="Walter F."/>
            <person name="Albersmeier A."/>
            <person name="Kalinowski J."/>
            <person name="Ruckert C."/>
        </authorList>
    </citation>
    <scope>NUCLEOTIDE SEQUENCE</scope>
    <source>
        <strain evidence="2">JCM 3302</strain>
    </source>
</reference>
<proteinExistence type="predicted"/>
<organism evidence="2 3">
    <name type="scientific">Streptomyces spiralis</name>
    <dbReference type="NCBI Taxonomy" id="66376"/>
    <lineage>
        <taxon>Bacteria</taxon>
        <taxon>Bacillati</taxon>
        <taxon>Actinomycetota</taxon>
        <taxon>Actinomycetes</taxon>
        <taxon>Kitasatosporales</taxon>
        <taxon>Streptomycetaceae</taxon>
        <taxon>Streptomyces</taxon>
    </lineage>
</organism>
<evidence type="ECO:0000313" key="3">
    <source>
        <dbReference type="Proteomes" id="UP000641386"/>
    </source>
</evidence>
<accession>A0A919AN48</accession>
<feature type="region of interest" description="Disordered" evidence="1">
    <location>
        <begin position="15"/>
        <end position="44"/>
    </location>
</feature>
<sequence length="59" mass="6127">MRTIAVELITLGGLVSDPDGSPGVPPGSRMSGHGGKAVGTEERLRVGPAVLTRYRRAAR</sequence>
<protein>
    <submittedName>
        <fullName evidence="2">Uncharacterized protein</fullName>
    </submittedName>
</protein>
<feature type="compositionally biased region" description="Low complexity" evidence="1">
    <location>
        <begin position="15"/>
        <end position="28"/>
    </location>
</feature>